<accession>A0A2N5Y458</accession>
<feature type="transmembrane region" description="Helical" evidence="3">
    <location>
        <begin position="294"/>
        <end position="321"/>
    </location>
</feature>
<feature type="transmembrane region" description="Helical" evidence="3">
    <location>
        <begin position="237"/>
        <end position="257"/>
    </location>
</feature>
<protein>
    <submittedName>
        <fullName evidence="4">AEC family transporter</fullName>
    </submittedName>
</protein>
<keyword evidence="5" id="KW-1185">Reference proteome</keyword>
<feature type="transmembrane region" description="Helical" evidence="3">
    <location>
        <begin position="48"/>
        <end position="67"/>
    </location>
</feature>
<organism evidence="4 5">
    <name type="scientific">Kineobactrum sediminis</name>
    <dbReference type="NCBI Taxonomy" id="1905677"/>
    <lineage>
        <taxon>Bacteria</taxon>
        <taxon>Pseudomonadati</taxon>
        <taxon>Pseudomonadota</taxon>
        <taxon>Gammaproteobacteria</taxon>
        <taxon>Cellvibrionales</taxon>
        <taxon>Halieaceae</taxon>
        <taxon>Kineobactrum</taxon>
    </lineage>
</organism>
<evidence type="ECO:0000313" key="4">
    <source>
        <dbReference type="EMBL" id="PLW83183.1"/>
    </source>
</evidence>
<dbReference type="InterPro" id="IPR038770">
    <property type="entry name" value="Na+/solute_symporter_sf"/>
</dbReference>
<name>A0A2N5Y458_9GAMM</name>
<feature type="transmembrane region" description="Helical" evidence="3">
    <location>
        <begin position="6"/>
        <end position="27"/>
    </location>
</feature>
<dbReference type="OrthoDB" id="9786439at2"/>
<dbReference type="PANTHER" id="PTHR36838">
    <property type="entry name" value="AUXIN EFFLUX CARRIER FAMILY PROTEIN"/>
    <property type="match status" value="1"/>
</dbReference>
<evidence type="ECO:0000256" key="2">
    <source>
        <dbReference type="ARBA" id="ARBA00022448"/>
    </source>
</evidence>
<comment type="subcellular location">
    <subcellularLocation>
        <location evidence="1">Endomembrane system</location>
        <topology evidence="1">Multi-pass membrane protein</topology>
    </subcellularLocation>
</comment>
<dbReference type="GO" id="GO:0012505">
    <property type="term" value="C:endomembrane system"/>
    <property type="evidence" value="ECO:0007669"/>
    <property type="project" value="UniProtKB-SubCell"/>
</dbReference>
<dbReference type="AlphaFoldDB" id="A0A2N5Y458"/>
<keyword evidence="3" id="KW-0472">Membrane</keyword>
<evidence type="ECO:0000256" key="3">
    <source>
        <dbReference type="SAM" id="Phobius"/>
    </source>
</evidence>
<comment type="caution">
    <text evidence="4">The sequence shown here is derived from an EMBL/GenBank/DDBJ whole genome shotgun (WGS) entry which is preliminary data.</text>
</comment>
<sequence length="323" mass="33082">MLSASAFPDLFLTALSVSVPTFGWVVLGMVLRRAGVLSPGFIDAVSRIAFNVGLPLMLFISAAGIDFSGLGGATYLLAGAIATVITLAASWAYGRWRNFPRPALGVFVQAAFRSNLAIIGFALCHAAYGEQGLMLAALPVALMTALYNVLAVWVLQVTHGGSRSLLGIVRGIIVNPLLIGIFAGVCVAVSGLPLPAVSADIGWGLSQFFLPVMLACIGGAMRLNIVYTAGAVTWEATAWRLCVAPVLGMLVAVAMGIDGAQLGVLFLLLSSPVAAASFVMVVAARGDGTLAANIIVLTTLLSIVTVTLGFAALVLAGLAAVPV</sequence>
<keyword evidence="3" id="KW-0812">Transmembrane</keyword>
<feature type="transmembrane region" description="Helical" evidence="3">
    <location>
        <begin position="167"/>
        <end position="192"/>
    </location>
</feature>
<feature type="transmembrane region" description="Helical" evidence="3">
    <location>
        <begin position="134"/>
        <end position="155"/>
    </location>
</feature>
<keyword evidence="3" id="KW-1133">Transmembrane helix</keyword>
<dbReference type="PANTHER" id="PTHR36838:SF4">
    <property type="entry name" value="AUXIN EFFLUX CARRIER FAMILY PROTEIN"/>
    <property type="match status" value="1"/>
</dbReference>
<dbReference type="Proteomes" id="UP000234845">
    <property type="component" value="Unassembled WGS sequence"/>
</dbReference>
<feature type="transmembrane region" description="Helical" evidence="3">
    <location>
        <begin position="106"/>
        <end position="128"/>
    </location>
</feature>
<evidence type="ECO:0000313" key="5">
    <source>
        <dbReference type="Proteomes" id="UP000234845"/>
    </source>
</evidence>
<feature type="transmembrane region" description="Helical" evidence="3">
    <location>
        <begin position="204"/>
        <end position="225"/>
    </location>
</feature>
<dbReference type="Gene3D" id="1.20.1530.20">
    <property type="match status" value="1"/>
</dbReference>
<keyword evidence="2" id="KW-0813">Transport</keyword>
<feature type="transmembrane region" description="Helical" evidence="3">
    <location>
        <begin position="73"/>
        <end position="94"/>
    </location>
</feature>
<dbReference type="RefSeq" id="WP_101520785.1">
    <property type="nucleotide sequence ID" value="NZ_PKLZ01000003.1"/>
</dbReference>
<feature type="transmembrane region" description="Helical" evidence="3">
    <location>
        <begin position="263"/>
        <end position="282"/>
    </location>
</feature>
<gene>
    <name evidence="4" type="ORF">CWI75_07150</name>
</gene>
<proteinExistence type="predicted"/>
<evidence type="ECO:0000256" key="1">
    <source>
        <dbReference type="ARBA" id="ARBA00004127"/>
    </source>
</evidence>
<dbReference type="EMBL" id="PKLZ01000003">
    <property type="protein sequence ID" value="PLW83183.1"/>
    <property type="molecule type" value="Genomic_DNA"/>
</dbReference>
<reference evidence="5" key="1">
    <citation type="submission" date="2017-11" db="EMBL/GenBank/DDBJ databases">
        <title>The draft genome sequence of Chromatocurvus sp. F02.</title>
        <authorList>
            <person name="Du Z.-J."/>
            <person name="Chang Y.-Q."/>
        </authorList>
    </citation>
    <scope>NUCLEOTIDE SEQUENCE [LARGE SCALE GENOMIC DNA]</scope>
    <source>
        <strain evidence="5">F02</strain>
    </source>
</reference>